<dbReference type="Proteomes" id="UP001200537">
    <property type="component" value="Unassembled WGS sequence"/>
</dbReference>
<dbReference type="SUPFAM" id="SSF110738">
    <property type="entry name" value="Glycerate kinase I"/>
    <property type="match status" value="1"/>
</dbReference>
<keyword evidence="3 4" id="KW-0418">Kinase</keyword>
<gene>
    <name evidence="5" type="ORF">L0M99_01735</name>
</gene>
<evidence type="ECO:0000256" key="1">
    <source>
        <dbReference type="ARBA" id="ARBA00006284"/>
    </source>
</evidence>
<dbReference type="InterPro" id="IPR018193">
    <property type="entry name" value="Glyc_kinase_flavodox-like_fold"/>
</dbReference>
<dbReference type="PANTHER" id="PTHR21599">
    <property type="entry name" value="GLYCERATE KINASE"/>
    <property type="match status" value="1"/>
</dbReference>
<comment type="caution">
    <text evidence="5">The sequence shown here is derived from an EMBL/GenBank/DDBJ whole genome shotgun (WGS) entry which is preliminary data.</text>
</comment>
<accession>A0AAJ1BA99</accession>
<evidence type="ECO:0000256" key="3">
    <source>
        <dbReference type="ARBA" id="ARBA00022777"/>
    </source>
</evidence>
<dbReference type="InterPro" id="IPR036129">
    <property type="entry name" value="Glycerate_kinase_sf"/>
</dbReference>
<dbReference type="InterPro" id="IPR004381">
    <property type="entry name" value="Glycerate_kinase"/>
</dbReference>
<organism evidence="5 6">
    <name type="scientific">Varibaculum cambriense</name>
    <dbReference type="NCBI Taxonomy" id="184870"/>
    <lineage>
        <taxon>Bacteria</taxon>
        <taxon>Bacillati</taxon>
        <taxon>Actinomycetota</taxon>
        <taxon>Actinomycetes</taxon>
        <taxon>Actinomycetales</taxon>
        <taxon>Actinomycetaceae</taxon>
        <taxon>Varibaculum</taxon>
    </lineage>
</organism>
<dbReference type="GO" id="GO:0031388">
    <property type="term" value="P:organic acid phosphorylation"/>
    <property type="evidence" value="ECO:0007669"/>
    <property type="project" value="UniProtKB-UniRule"/>
</dbReference>
<proteinExistence type="inferred from homology"/>
<dbReference type="Gene3D" id="3.40.50.10350">
    <property type="entry name" value="Glycerate kinase, domain 1"/>
    <property type="match status" value="1"/>
</dbReference>
<dbReference type="Gene3D" id="3.90.1510.10">
    <property type="entry name" value="Glycerate kinase, domain 2"/>
    <property type="match status" value="1"/>
</dbReference>
<evidence type="ECO:0000256" key="2">
    <source>
        <dbReference type="ARBA" id="ARBA00022679"/>
    </source>
</evidence>
<dbReference type="NCBIfam" id="TIGR00045">
    <property type="entry name" value="glycerate kinase"/>
    <property type="match status" value="1"/>
</dbReference>
<name>A0AAJ1BA99_9ACTO</name>
<evidence type="ECO:0000313" key="6">
    <source>
        <dbReference type="Proteomes" id="UP001200537"/>
    </source>
</evidence>
<dbReference type="InterPro" id="IPR018197">
    <property type="entry name" value="Glycerate_kinase_RE-like"/>
</dbReference>
<dbReference type="RefSeq" id="WP_024059242.1">
    <property type="nucleotide sequence ID" value="NZ_JAGZVZ010000001.1"/>
</dbReference>
<dbReference type="PIRSF" id="PIRSF006078">
    <property type="entry name" value="GlxK"/>
    <property type="match status" value="1"/>
</dbReference>
<dbReference type="GO" id="GO:0008887">
    <property type="term" value="F:glycerate kinase activity"/>
    <property type="evidence" value="ECO:0007669"/>
    <property type="project" value="UniProtKB-UniRule"/>
</dbReference>
<comment type="similarity">
    <text evidence="1 4">Belongs to the glycerate kinase type-1 family.</text>
</comment>
<protein>
    <submittedName>
        <fullName evidence="5">Glycerate kinase</fullName>
    </submittedName>
</protein>
<dbReference type="PANTHER" id="PTHR21599:SF0">
    <property type="entry name" value="GLYCERATE KINASE"/>
    <property type="match status" value="1"/>
</dbReference>
<dbReference type="Pfam" id="PF02595">
    <property type="entry name" value="Gly_kinase"/>
    <property type="match status" value="1"/>
</dbReference>
<dbReference type="AlphaFoldDB" id="A0AAJ1BA99"/>
<evidence type="ECO:0000256" key="4">
    <source>
        <dbReference type="PIRNR" id="PIRNR006078"/>
    </source>
</evidence>
<sequence length="382" mass="39625">MKFILAPDSFKGTMTAATVAATMSAGVRDVFPDAECIEVPMADGGEGTTRSLVDAQGGEMRTAEVSDALGRPRTAHFGWIAAKKLAVVEIAEAAGIEHLAVEELDPHQATTVGVGQLLKHILDLSPTQVIIGLGGSATNDGGWGMAYELGAIVKNGSGNPIESRALALADAASLDVSNISKRWQEIEVTLACDVDNPLTGERGATAIFGPQKGVQPEEISIFDAALAQWGNLLDETCGRTISKNPGAGAAGGLGAALMALLGAKPQPGIDVVISAVSLKEQLVGADFVFTGEGSMDSQTKFGKTPWGVMLAARKQGLPAIAFTGNLGRDVESLHENGFAAIVPTVREVGSLKDALAKAQPTLRESVRMACRILAAARQTKKF</sequence>
<dbReference type="EMBL" id="JAKNHJ010000003">
    <property type="protein sequence ID" value="MCG4617219.1"/>
    <property type="molecule type" value="Genomic_DNA"/>
</dbReference>
<evidence type="ECO:0000313" key="5">
    <source>
        <dbReference type="EMBL" id="MCG4617219.1"/>
    </source>
</evidence>
<reference evidence="5" key="1">
    <citation type="submission" date="2022-01" db="EMBL/GenBank/DDBJ databases">
        <title>Collection of gut derived symbiotic bacterial strains cultured from healthy donors.</title>
        <authorList>
            <person name="Lin H."/>
            <person name="Kohout C."/>
            <person name="Waligurski E."/>
            <person name="Pamer E.G."/>
        </authorList>
    </citation>
    <scope>NUCLEOTIDE SEQUENCE</scope>
    <source>
        <strain evidence="5">DFI.7.46</strain>
    </source>
</reference>
<keyword evidence="2 4" id="KW-0808">Transferase</keyword>